<evidence type="ECO:0000313" key="3">
    <source>
        <dbReference type="Proteomes" id="UP000824089"/>
    </source>
</evidence>
<dbReference type="InterPro" id="IPR000600">
    <property type="entry name" value="ROK"/>
</dbReference>
<dbReference type="Proteomes" id="UP000824089">
    <property type="component" value="Unassembled WGS sequence"/>
</dbReference>
<reference evidence="2" key="2">
    <citation type="journal article" date="2021" name="PeerJ">
        <title>Extensive microbial diversity within the chicken gut microbiome revealed by metagenomics and culture.</title>
        <authorList>
            <person name="Gilroy R."/>
            <person name="Ravi A."/>
            <person name="Getino M."/>
            <person name="Pursley I."/>
            <person name="Horton D.L."/>
            <person name="Alikhan N.F."/>
            <person name="Baker D."/>
            <person name="Gharbi K."/>
            <person name="Hall N."/>
            <person name="Watson M."/>
            <person name="Adriaenssens E.M."/>
            <person name="Foster-Nyarko E."/>
            <person name="Jarju S."/>
            <person name="Secka A."/>
            <person name="Antonio M."/>
            <person name="Oren A."/>
            <person name="Chaudhuri R.R."/>
            <person name="La Ragione R."/>
            <person name="Hildebrand F."/>
            <person name="Pallen M.J."/>
        </authorList>
    </citation>
    <scope>NUCLEOTIDE SEQUENCE</scope>
    <source>
        <strain evidence="2">CHK195-4489</strain>
    </source>
</reference>
<dbReference type="InterPro" id="IPR049874">
    <property type="entry name" value="ROK_cs"/>
</dbReference>
<dbReference type="InterPro" id="IPR043129">
    <property type="entry name" value="ATPase_NBD"/>
</dbReference>
<protein>
    <submittedName>
        <fullName evidence="2">ROK family protein</fullName>
    </submittedName>
</protein>
<organism evidence="2 3">
    <name type="scientific">Candidatus Egerieisoma faecipullorum</name>
    <dbReference type="NCBI Taxonomy" id="2840963"/>
    <lineage>
        <taxon>Bacteria</taxon>
        <taxon>Bacillati</taxon>
        <taxon>Bacillota</taxon>
        <taxon>Clostridia</taxon>
        <taxon>Eubacteriales</taxon>
        <taxon>Clostridiaceae</taxon>
        <taxon>Clostridiaceae incertae sedis</taxon>
        <taxon>Candidatus Egerieisoma</taxon>
    </lineage>
</organism>
<dbReference type="Pfam" id="PF00480">
    <property type="entry name" value="ROK"/>
    <property type="match status" value="1"/>
</dbReference>
<dbReference type="PANTHER" id="PTHR18964">
    <property type="entry name" value="ROK (REPRESSOR, ORF, KINASE) FAMILY"/>
    <property type="match status" value="1"/>
</dbReference>
<dbReference type="Gene3D" id="3.30.420.40">
    <property type="match status" value="2"/>
</dbReference>
<dbReference type="PANTHER" id="PTHR18964:SF149">
    <property type="entry name" value="BIFUNCTIONAL UDP-N-ACETYLGLUCOSAMINE 2-EPIMERASE_N-ACETYLMANNOSAMINE KINASE"/>
    <property type="match status" value="1"/>
</dbReference>
<dbReference type="EMBL" id="DVMM01000046">
    <property type="protein sequence ID" value="HIU29102.1"/>
    <property type="molecule type" value="Genomic_DNA"/>
</dbReference>
<evidence type="ECO:0000256" key="1">
    <source>
        <dbReference type="ARBA" id="ARBA00006479"/>
    </source>
</evidence>
<reference evidence="2" key="1">
    <citation type="submission" date="2020-10" db="EMBL/GenBank/DDBJ databases">
        <authorList>
            <person name="Gilroy R."/>
        </authorList>
    </citation>
    <scope>NUCLEOTIDE SEQUENCE</scope>
    <source>
        <strain evidence="2">CHK195-4489</strain>
    </source>
</reference>
<proteinExistence type="inferred from homology"/>
<name>A0A9D1I768_9CLOT</name>
<comment type="similarity">
    <text evidence="1">Belongs to the ROK (NagC/XylR) family.</text>
</comment>
<comment type="caution">
    <text evidence="2">The sequence shown here is derived from an EMBL/GenBank/DDBJ whole genome shotgun (WGS) entry which is preliminary data.</text>
</comment>
<evidence type="ECO:0000313" key="2">
    <source>
        <dbReference type="EMBL" id="HIU29102.1"/>
    </source>
</evidence>
<dbReference type="SUPFAM" id="SSF53067">
    <property type="entry name" value="Actin-like ATPase domain"/>
    <property type="match status" value="1"/>
</dbReference>
<dbReference type="PROSITE" id="PS01125">
    <property type="entry name" value="ROK"/>
    <property type="match status" value="1"/>
</dbReference>
<accession>A0A9D1I768</accession>
<dbReference type="AlphaFoldDB" id="A0A9D1I768"/>
<gene>
    <name evidence="2" type="ORF">IAD50_02270</name>
</gene>
<sequence>MYRIGIDLGGTNISAGLVGDEGKLLYKSSMPTEMGGSDAEITELMAKFCIQIAKRCDISARDIDSIGIGCPGVCDDENGILLYTVNLPFRNTKIAEIFSKFISAPVHLANDANCAALGEVVAGGAKGYKSSITLTLGTGVGGGIIIDGKIYTGFNHAAGEMGHITIRAGGEPCACGRKGCLEAYASATALIRESKRAFQEHPDCMIRTLCDGDLNKINAKTPFDAKRAGDKIGAEIVDKYIRDLGEGIINYINIFQPEIILLGGGISKEGDYLLEPLREYVFRYSYGHDFLPRTKIECALLGNDAGIIGAAMLG</sequence>